<dbReference type="PANTHER" id="PTHR40135:SF1">
    <property type="entry name" value="MITOCHONDRIAL PHOSPHATE CARRIER PROTEIN"/>
    <property type="match status" value="1"/>
</dbReference>
<dbReference type="Proteomes" id="UP000799772">
    <property type="component" value="Unassembled WGS sequence"/>
</dbReference>
<keyword evidence="3" id="KW-1185">Reference proteome</keyword>
<sequence>MIITRAFSLTNFLIGGSALCFQVFVLYPWHEKLEQEFGELKAEHTRLLDGMSSDQDTKLRSIRDRLENLAERREQNKATFWKKMW</sequence>
<keyword evidence="1" id="KW-0812">Transmembrane</keyword>
<dbReference type="PANTHER" id="PTHR40135">
    <property type="entry name" value="MITOCHONDRIAL PHOSPHATE CARRIER PROTEIN"/>
    <property type="match status" value="1"/>
</dbReference>
<gene>
    <name evidence="2" type="ORF">NA57DRAFT_46526</name>
</gene>
<dbReference type="EMBL" id="ML978134">
    <property type="protein sequence ID" value="KAF2094391.1"/>
    <property type="molecule type" value="Genomic_DNA"/>
</dbReference>
<feature type="transmembrane region" description="Helical" evidence="1">
    <location>
        <begin position="6"/>
        <end position="27"/>
    </location>
</feature>
<reference evidence="2" key="1">
    <citation type="journal article" date="2020" name="Stud. Mycol.">
        <title>101 Dothideomycetes genomes: a test case for predicting lifestyles and emergence of pathogens.</title>
        <authorList>
            <person name="Haridas S."/>
            <person name="Albert R."/>
            <person name="Binder M."/>
            <person name="Bloem J."/>
            <person name="Labutti K."/>
            <person name="Salamov A."/>
            <person name="Andreopoulos B."/>
            <person name="Baker S."/>
            <person name="Barry K."/>
            <person name="Bills G."/>
            <person name="Bluhm B."/>
            <person name="Cannon C."/>
            <person name="Castanera R."/>
            <person name="Culley D."/>
            <person name="Daum C."/>
            <person name="Ezra D."/>
            <person name="Gonzalez J."/>
            <person name="Henrissat B."/>
            <person name="Kuo A."/>
            <person name="Liang C."/>
            <person name="Lipzen A."/>
            <person name="Lutzoni F."/>
            <person name="Magnuson J."/>
            <person name="Mondo S."/>
            <person name="Nolan M."/>
            <person name="Ohm R."/>
            <person name="Pangilinan J."/>
            <person name="Park H.-J."/>
            <person name="Ramirez L."/>
            <person name="Alfaro M."/>
            <person name="Sun H."/>
            <person name="Tritt A."/>
            <person name="Yoshinaga Y."/>
            <person name="Zwiers L.-H."/>
            <person name="Turgeon B."/>
            <person name="Goodwin S."/>
            <person name="Spatafora J."/>
            <person name="Crous P."/>
            <person name="Grigoriev I."/>
        </authorList>
    </citation>
    <scope>NUCLEOTIDE SEQUENCE</scope>
    <source>
        <strain evidence="2">CBS 133067</strain>
    </source>
</reference>
<accession>A0A9P4M191</accession>
<dbReference type="AlphaFoldDB" id="A0A9P4M191"/>
<name>A0A9P4M191_9PEZI</name>
<keyword evidence="1" id="KW-0472">Membrane</keyword>
<evidence type="ECO:0000313" key="2">
    <source>
        <dbReference type="EMBL" id="KAF2094391.1"/>
    </source>
</evidence>
<dbReference type="OrthoDB" id="9992270at2759"/>
<protein>
    <submittedName>
        <fullName evidence="2">Uncharacterized protein</fullName>
    </submittedName>
</protein>
<comment type="caution">
    <text evidence="2">The sequence shown here is derived from an EMBL/GenBank/DDBJ whole genome shotgun (WGS) entry which is preliminary data.</text>
</comment>
<keyword evidence="1" id="KW-1133">Transmembrane helix</keyword>
<evidence type="ECO:0000256" key="1">
    <source>
        <dbReference type="SAM" id="Phobius"/>
    </source>
</evidence>
<evidence type="ECO:0000313" key="3">
    <source>
        <dbReference type="Proteomes" id="UP000799772"/>
    </source>
</evidence>
<proteinExistence type="predicted"/>
<organism evidence="2 3">
    <name type="scientific">Rhizodiscina lignyota</name>
    <dbReference type="NCBI Taxonomy" id="1504668"/>
    <lineage>
        <taxon>Eukaryota</taxon>
        <taxon>Fungi</taxon>
        <taxon>Dikarya</taxon>
        <taxon>Ascomycota</taxon>
        <taxon>Pezizomycotina</taxon>
        <taxon>Dothideomycetes</taxon>
        <taxon>Pleosporomycetidae</taxon>
        <taxon>Aulographales</taxon>
        <taxon>Rhizodiscinaceae</taxon>
        <taxon>Rhizodiscina</taxon>
    </lineage>
</organism>